<dbReference type="GO" id="GO:0015910">
    <property type="term" value="P:long-chain fatty acid import into peroxisome"/>
    <property type="evidence" value="ECO:0007669"/>
    <property type="project" value="TreeGrafter"/>
</dbReference>
<keyword evidence="9" id="KW-1185">Reference proteome</keyword>
<dbReference type="GO" id="GO:0016887">
    <property type="term" value="F:ATP hydrolysis activity"/>
    <property type="evidence" value="ECO:0007669"/>
    <property type="project" value="InterPro"/>
</dbReference>
<comment type="similarity">
    <text evidence="1">Belongs to the ABC transporter superfamily. ABCD family. Peroxisomal fatty acyl CoA transporter (TC 3.A.1.203) subfamily.</text>
</comment>
<dbReference type="STRING" id="133385.A0A2T9Y9H8"/>
<name>A0A2T9Y9H8_9FUNG</name>
<protein>
    <submittedName>
        <fullName evidence="8">Uncharacterized protein</fullName>
    </submittedName>
</protein>
<dbReference type="InterPro" id="IPR011527">
    <property type="entry name" value="ABC1_TM_dom"/>
</dbReference>
<dbReference type="SUPFAM" id="SSF52540">
    <property type="entry name" value="P-loop containing nucleoside triphosphate hydrolases"/>
    <property type="match status" value="1"/>
</dbReference>
<dbReference type="Proteomes" id="UP000245383">
    <property type="component" value="Unassembled WGS sequence"/>
</dbReference>
<evidence type="ECO:0000256" key="4">
    <source>
        <dbReference type="ARBA" id="ARBA00022989"/>
    </source>
</evidence>
<evidence type="ECO:0000259" key="6">
    <source>
        <dbReference type="Pfam" id="PF00005"/>
    </source>
</evidence>
<sequence length="638" mass="72399">MLNTSELSAFYLKKINRFTKSLVSNVQKRQPHTLNSILEAYLTHKNTIKNGYLFLILFFFTKQAIKALKPSFASNTDTIQSNTVTNHPSATTSHFSTKAKLDQKFFTSLKNIIKIIVPGFKSFEFRILALQSVLLIARTALSVFIASLDGEIVSNIVHLRLKKFIKGISTWLLISIPAALVNSSLEYLQQLLALRFRKRLTARIHDFYFRNRSFYAIPNLDSRLQNVDQVIVVDVQKFCHLLSLLYSNITKPILDCVVYNVILAKNVGLNSLLALGAVVQISTGVLRALTPPFGSLGDLHYAHSRVINNAEEIALWKGHDFEKQVIQNKYSRLAKHVNRVFRLNIFYQMMEDFVIKYFWGAAGLLVCAAPVFAERILTIEELEQNKAKNIFFLQSNKHDDIAFASRVKEFVSNRRLLLSSSDAVGRIIYTYKELVQLSGYTKRVSELLEVLDDVSKGKFIKNKISLLGQDSQNSLNFIQVDTQNMDRKFGLVVESDYIFFDKVPVVSPTGDVLIEKLSYVVQPGMNLLVLGPNGCGKSSMFRILGGLWPIYGGTLYCPSPQKIFYLPQKPYMCIGTLRDQIIYPHSILDMIESGITDNDVLEILRILQLDNIVTREGGFDIVKEWRDCLSAGDKQKFL</sequence>
<dbReference type="GO" id="GO:0140359">
    <property type="term" value="F:ABC-type transporter activity"/>
    <property type="evidence" value="ECO:0007669"/>
    <property type="project" value="InterPro"/>
</dbReference>
<evidence type="ECO:0000313" key="9">
    <source>
        <dbReference type="Proteomes" id="UP000245383"/>
    </source>
</evidence>
<evidence type="ECO:0000256" key="3">
    <source>
        <dbReference type="ARBA" id="ARBA00022692"/>
    </source>
</evidence>
<dbReference type="GO" id="GO:0007031">
    <property type="term" value="P:peroxisome organization"/>
    <property type="evidence" value="ECO:0007669"/>
    <property type="project" value="TreeGrafter"/>
</dbReference>
<proteinExistence type="inferred from homology"/>
<evidence type="ECO:0000256" key="1">
    <source>
        <dbReference type="ARBA" id="ARBA00008575"/>
    </source>
</evidence>
<keyword evidence="5" id="KW-0472">Membrane</keyword>
<dbReference type="Gene3D" id="3.40.50.300">
    <property type="entry name" value="P-loop containing nucleotide triphosphate hydrolases"/>
    <property type="match status" value="1"/>
</dbReference>
<accession>A0A2T9Y9H8</accession>
<dbReference type="Pfam" id="PF06472">
    <property type="entry name" value="ABC_membrane_2"/>
    <property type="match status" value="1"/>
</dbReference>
<gene>
    <name evidence="8" type="ORF">BB561_005622</name>
</gene>
<evidence type="ECO:0000313" key="8">
    <source>
        <dbReference type="EMBL" id="PVU88980.1"/>
    </source>
</evidence>
<evidence type="ECO:0000256" key="2">
    <source>
        <dbReference type="ARBA" id="ARBA00022448"/>
    </source>
</evidence>
<keyword evidence="2" id="KW-0813">Transport</keyword>
<dbReference type="GO" id="GO:0005778">
    <property type="term" value="C:peroxisomal membrane"/>
    <property type="evidence" value="ECO:0007669"/>
    <property type="project" value="TreeGrafter"/>
</dbReference>
<dbReference type="Pfam" id="PF00005">
    <property type="entry name" value="ABC_tran"/>
    <property type="match status" value="1"/>
</dbReference>
<dbReference type="InterPro" id="IPR003439">
    <property type="entry name" value="ABC_transporter-like_ATP-bd"/>
</dbReference>
<feature type="domain" description="ABC transporter" evidence="6">
    <location>
        <begin position="515"/>
        <end position="611"/>
    </location>
</feature>
<comment type="caution">
    <text evidence="8">The sequence shown here is derived from an EMBL/GenBank/DDBJ whole genome shotgun (WGS) entry which is preliminary data.</text>
</comment>
<evidence type="ECO:0000256" key="5">
    <source>
        <dbReference type="ARBA" id="ARBA00023136"/>
    </source>
</evidence>
<dbReference type="EMBL" id="MBFR01000348">
    <property type="protein sequence ID" value="PVU88980.1"/>
    <property type="molecule type" value="Genomic_DNA"/>
</dbReference>
<dbReference type="InterPro" id="IPR027417">
    <property type="entry name" value="P-loop_NTPase"/>
</dbReference>
<evidence type="ECO:0000259" key="7">
    <source>
        <dbReference type="Pfam" id="PF06472"/>
    </source>
</evidence>
<keyword evidence="4" id="KW-1133">Transmembrane helix</keyword>
<keyword evidence="3" id="KW-0812">Transmembrane</keyword>
<organism evidence="8 9">
    <name type="scientific">Smittium simulii</name>
    <dbReference type="NCBI Taxonomy" id="133385"/>
    <lineage>
        <taxon>Eukaryota</taxon>
        <taxon>Fungi</taxon>
        <taxon>Fungi incertae sedis</taxon>
        <taxon>Zoopagomycota</taxon>
        <taxon>Kickxellomycotina</taxon>
        <taxon>Harpellomycetes</taxon>
        <taxon>Harpellales</taxon>
        <taxon>Legeriomycetaceae</taxon>
        <taxon>Smittium</taxon>
    </lineage>
</organism>
<dbReference type="GO" id="GO:0005524">
    <property type="term" value="F:ATP binding"/>
    <property type="evidence" value="ECO:0007669"/>
    <property type="project" value="InterPro"/>
</dbReference>
<dbReference type="AlphaFoldDB" id="A0A2T9Y9H8"/>
<dbReference type="GO" id="GO:0006635">
    <property type="term" value="P:fatty acid beta-oxidation"/>
    <property type="evidence" value="ECO:0007669"/>
    <property type="project" value="TreeGrafter"/>
</dbReference>
<dbReference type="PANTHER" id="PTHR11384:SF67">
    <property type="entry name" value="ATP-BINDING CASSETTE SUB-FAMILY D MEMBER 1"/>
    <property type="match status" value="1"/>
</dbReference>
<dbReference type="GO" id="GO:0042760">
    <property type="term" value="P:very long-chain fatty acid catabolic process"/>
    <property type="evidence" value="ECO:0007669"/>
    <property type="project" value="TreeGrafter"/>
</dbReference>
<dbReference type="GO" id="GO:0005324">
    <property type="term" value="F:long-chain fatty acid transmembrane transporter activity"/>
    <property type="evidence" value="ECO:0007669"/>
    <property type="project" value="TreeGrafter"/>
</dbReference>
<reference evidence="8 9" key="1">
    <citation type="journal article" date="2018" name="MBio">
        <title>Comparative Genomics Reveals the Core Gene Toolbox for the Fungus-Insect Symbiosis.</title>
        <authorList>
            <person name="Wang Y."/>
            <person name="Stata M."/>
            <person name="Wang W."/>
            <person name="Stajich J.E."/>
            <person name="White M.M."/>
            <person name="Moncalvo J.M."/>
        </authorList>
    </citation>
    <scope>NUCLEOTIDE SEQUENCE [LARGE SCALE GENOMIC DNA]</scope>
    <source>
        <strain evidence="8 9">SWE-8-4</strain>
    </source>
</reference>
<dbReference type="OrthoDB" id="422637at2759"/>
<dbReference type="PANTHER" id="PTHR11384">
    <property type="entry name" value="ATP-BINDING CASSETTE, SUB-FAMILY D MEMBER"/>
    <property type="match status" value="1"/>
</dbReference>
<dbReference type="InterPro" id="IPR050835">
    <property type="entry name" value="ABC_transporter_sub-D"/>
</dbReference>
<feature type="domain" description="ABC transmembrane type-1" evidence="7">
    <location>
        <begin position="112"/>
        <end position="372"/>
    </location>
</feature>